<evidence type="ECO:0000313" key="2">
    <source>
        <dbReference type="EMBL" id="GMI38090.1"/>
    </source>
</evidence>
<comment type="caution">
    <text evidence="2">The sequence shown here is derived from an EMBL/GenBank/DDBJ whole genome shotgun (WGS) entry which is preliminary data.</text>
</comment>
<reference evidence="2 3" key="1">
    <citation type="journal article" date="2023" name="Commun. Biol.">
        <title>Genome analysis of Parmales, the sister group of diatoms, reveals the evolutionary specialization of diatoms from phago-mixotrophs to photoautotrophs.</title>
        <authorList>
            <person name="Ban H."/>
            <person name="Sato S."/>
            <person name="Yoshikawa S."/>
            <person name="Yamada K."/>
            <person name="Nakamura Y."/>
            <person name="Ichinomiya M."/>
            <person name="Sato N."/>
            <person name="Blanc-Mathieu R."/>
            <person name="Endo H."/>
            <person name="Kuwata A."/>
            <person name="Ogata H."/>
        </authorList>
    </citation>
    <scope>NUCLEOTIDE SEQUENCE [LARGE SCALE GENOMIC DNA]</scope>
</reference>
<sequence>MDVLFHCMDAEGVIFFKSKARALHTSLVKRAIGIGPGVDELEAFLKIVGKTVDGAEGTGIGAPANTLVFSVETVLECVVRLELGGVGLLGVLDAFQVMASGRAYILLGEMAILVKKIVGLWEAGGDAGFFQYISAVVPSSLEQKLHDDIEYMGLVTPPCGRALDSSIFWKANEILTFLWAELGVVKVKLEYGGREVRYAPVKDVATWLVNGLAATSMVSPETVHEVCALCVATLAGSSTKEVGGGGGGKELAMSRLQFDWCVCRLVYLCAGLSGGDEAAEGVMEDMYEVVVELIRSERVAEEEEGAGEEGGRGGGEAAEVQEAGVVPPPMTKETMYQVQTIFEVYSDPSRVVENEAVVEEQSYLQFLRDTDLMKGEEEKEGKVGDEGEEGGGRVGRISRVEAIELFRINVSKKSSLLAPDNMGLCFEDFYTALHCIALITTRDVEEGEALQAMMGKALEGL</sequence>
<evidence type="ECO:0000313" key="3">
    <source>
        <dbReference type="Proteomes" id="UP001165060"/>
    </source>
</evidence>
<evidence type="ECO:0000256" key="1">
    <source>
        <dbReference type="SAM" id="MobiDB-lite"/>
    </source>
</evidence>
<keyword evidence="3" id="KW-1185">Reference proteome</keyword>
<dbReference type="Proteomes" id="UP001165060">
    <property type="component" value="Unassembled WGS sequence"/>
</dbReference>
<dbReference type="EMBL" id="BRYB01003516">
    <property type="protein sequence ID" value="GMI38090.1"/>
    <property type="molecule type" value="Genomic_DNA"/>
</dbReference>
<proteinExistence type="predicted"/>
<protein>
    <submittedName>
        <fullName evidence="2">Uncharacterized protein</fullName>
    </submittedName>
</protein>
<gene>
    <name evidence="2" type="ORF">TeGR_g1514</name>
</gene>
<feature type="region of interest" description="Disordered" evidence="1">
    <location>
        <begin position="298"/>
        <end position="317"/>
    </location>
</feature>
<organism evidence="2 3">
    <name type="scientific">Tetraparma gracilis</name>
    <dbReference type="NCBI Taxonomy" id="2962635"/>
    <lineage>
        <taxon>Eukaryota</taxon>
        <taxon>Sar</taxon>
        <taxon>Stramenopiles</taxon>
        <taxon>Ochrophyta</taxon>
        <taxon>Bolidophyceae</taxon>
        <taxon>Parmales</taxon>
        <taxon>Triparmaceae</taxon>
        <taxon>Tetraparma</taxon>
    </lineage>
</organism>
<name>A0ABQ6N165_9STRA</name>
<accession>A0ABQ6N165</accession>